<dbReference type="RefSeq" id="WP_207598305.1">
    <property type="nucleotide sequence ID" value="NZ_JAFNJU010000001.1"/>
</dbReference>
<name>A0A939H983_9CLOT</name>
<comment type="caution">
    <text evidence="2">The sequence shown here is derived from an EMBL/GenBank/DDBJ whole genome shotgun (WGS) entry which is preliminary data.</text>
</comment>
<keyword evidence="3" id="KW-1185">Reference proteome</keyword>
<accession>A0A939H983</accession>
<dbReference type="Gene3D" id="1.20.120.330">
    <property type="entry name" value="Nucleotidyltransferases domain 2"/>
    <property type="match status" value="1"/>
</dbReference>
<dbReference type="Proteomes" id="UP000664218">
    <property type="component" value="Unassembled WGS sequence"/>
</dbReference>
<evidence type="ECO:0000259" key="1">
    <source>
        <dbReference type="Pfam" id="PF18765"/>
    </source>
</evidence>
<sequence>MRDLIIEYQKVYQQVTQNMNDTKEILASFVFGSMVTGDLWENSDIDFFVIYEGDERGIRNVYSSENRVPVHFKVMSKKEFMVLKGLEVKGSFLHRIFSSSKMVFSKDADITARYNNLRFYPEMDRRKWTLSYLGRLIKSIDSTDKFLHNRKLYGAYNSLLDSMELYASIYVNSRGYQISKDTISTATGLDREFEDKYHYLVSGEDLEKKIAAVNKYLKQTIDREINDASEIILAYFREKSHPMSAREITEDDFFANFEIQMEGILNLLYSKNLLKREFRAVTTPLGKELIKENVYSL</sequence>
<dbReference type="CDD" id="cd05403">
    <property type="entry name" value="NT_KNTase_like"/>
    <property type="match status" value="1"/>
</dbReference>
<dbReference type="AlphaFoldDB" id="A0A939H983"/>
<reference evidence="2" key="1">
    <citation type="submission" date="2021-03" db="EMBL/GenBank/DDBJ databases">
        <title>Proteiniclasticum marinus sp. nov., isolated from tidal flat sediment.</title>
        <authorList>
            <person name="Namirimu T."/>
            <person name="Yang J.-A."/>
            <person name="Yang S.-H."/>
            <person name="Kim Y.-J."/>
            <person name="Kwon K.K."/>
        </authorList>
    </citation>
    <scope>NUCLEOTIDE SEQUENCE</scope>
    <source>
        <strain evidence="2">SCR006</strain>
    </source>
</reference>
<evidence type="ECO:0000313" key="2">
    <source>
        <dbReference type="EMBL" id="MBO1263801.1"/>
    </source>
</evidence>
<dbReference type="InterPro" id="IPR041633">
    <property type="entry name" value="Polbeta"/>
</dbReference>
<evidence type="ECO:0000313" key="3">
    <source>
        <dbReference type="Proteomes" id="UP000664218"/>
    </source>
</evidence>
<protein>
    <submittedName>
        <fullName evidence="2">Nucleotidyltransferase domain-containing protein</fullName>
    </submittedName>
</protein>
<dbReference type="EMBL" id="JAFNJU010000001">
    <property type="protein sequence ID" value="MBO1263801.1"/>
    <property type="molecule type" value="Genomic_DNA"/>
</dbReference>
<dbReference type="Pfam" id="PF18765">
    <property type="entry name" value="Polbeta"/>
    <property type="match status" value="1"/>
</dbReference>
<gene>
    <name evidence="2" type="ORF">J3A84_01920</name>
</gene>
<dbReference type="InterPro" id="IPR043519">
    <property type="entry name" value="NT_sf"/>
</dbReference>
<dbReference type="Gene3D" id="3.30.460.10">
    <property type="entry name" value="Beta Polymerase, domain 2"/>
    <property type="match status" value="1"/>
</dbReference>
<proteinExistence type="predicted"/>
<organism evidence="2 3">
    <name type="scientific">Proteiniclasticum aestuarii</name>
    <dbReference type="NCBI Taxonomy" id="2817862"/>
    <lineage>
        <taxon>Bacteria</taxon>
        <taxon>Bacillati</taxon>
        <taxon>Bacillota</taxon>
        <taxon>Clostridia</taxon>
        <taxon>Eubacteriales</taxon>
        <taxon>Clostridiaceae</taxon>
        <taxon>Proteiniclasticum</taxon>
    </lineage>
</organism>
<feature type="domain" description="Polymerase beta nucleotidyltransferase" evidence="1">
    <location>
        <begin position="14"/>
        <end position="108"/>
    </location>
</feature>
<dbReference type="SUPFAM" id="SSF81301">
    <property type="entry name" value="Nucleotidyltransferase"/>
    <property type="match status" value="1"/>
</dbReference>